<sequence>MKRRMTAAAALVLLAMLTGCSSEPGWSEMRAAPAPIGTPAEGFFPLTPPAPESTLNPEPGSWDGVRAPAGYRVVLLTVGDDAPTAVLVDAVREWADETRADLEIVHADDDMIDGAVAAMRMNPDLIISAGDALVDPLATVTANHLDRQFLIVGAELAEPTENVTAADWTGAAYRGEGLGTAAAYDPASFTPERAAAAVRAGVASVLTGQRGIVLWMQ</sequence>
<dbReference type="Gene3D" id="3.40.50.2300">
    <property type="match status" value="1"/>
</dbReference>
<evidence type="ECO:0000313" key="2">
    <source>
        <dbReference type="EMBL" id="MDU0367004.1"/>
    </source>
</evidence>
<evidence type="ECO:0008006" key="4">
    <source>
        <dbReference type="Google" id="ProtNLM"/>
    </source>
</evidence>
<organism evidence="2 3">
    <name type="scientific">Microbacterium galbum</name>
    <dbReference type="NCBI Taxonomy" id="3075994"/>
    <lineage>
        <taxon>Bacteria</taxon>
        <taxon>Bacillati</taxon>
        <taxon>Actinomycetota</taxon>
        <taxon>Actinomycetes</taxon>
        <taxon>Micrococcales</taxon>
        <taxon>Microbacteriaceae</taxon>
        <taxon>Microbacterium</taxon>
    </lineage>
</organism>
<evidence type="ECO:0000313" key="3">
    <source>
        <dbReference type="Proteomes" id="UP001263371"/>
    </source>
</evidence>
<dbReference type="RefSeq" id="WP_315994201.1">
    <property type="nucleotide sequence ID" value="NZ_JAWDIS010000001.1"/>
</dbReference>
<feature type="signal peptide" evidence="1">
    <location>
        <begin position="1"/>
        <end position="21"/>
    </location>
</feature>
<evidence type="ECO:0000256" key="1">
    <source>
        <dbReference type="SAM" id="SignalP"/>
    </source>
</evidence>
<feature type="chain" id="PRO_5045213694" description="BMP family ABC transporter substrate-binding protein" evidence="1">
    <location>
        <begin position="22"/>
        <end position="217"/>
    </location>
</feature>
<proteinExistence type="predicted"/>
<comment type="caution">
    <text evidence="2">The sequence shown here is derived from an EMBL/GenBank/DDBJ whole genome shotgun (WGS) entry which is preliminary data.</text>
</comment>
<reference evidence="2 3" key="1">
    <citation type="submission" date="2023-09" db="EMBL/GenBank/DDBJ databases">
        <title>Microbacterium fusihabitans sp. nov., Microbacterium phycihabitans sp. nov., and Microbacterium cervinum sp. nov., isolated from dried seaweeds of beach.</title>
        <authorList>
            <person name="Lee S.D."/>
        </authorList>
    </citation>
    <scope>NUCLEOTIDE SEQUENCE [LARGE SCALE GENOMIC DNA]</scope>
    <source>
        <strain evidence="2 3">KSW4-17</strain>
    </source>
</reference>
<keyword evidence="3" id="KW-1185">Reference proteome</keyword>
<gene>
    <name evidence="2" type="ORF">RWH45_07240</name>
</gene>
<dbReference type="EMBL" id="JAWDIS010000001">
    <property type="protein sequence ID" value="MDU0367004.1"/>
    <property type="molecule type" value="Genomic_DNA"/>
</dbReference>
<dbReference type="Proteomes" id="UP001263371">
    <property type="component" value="Unassembled WGS sequence"/>
</dbReference>
<keyword evidence="1" id="KW-0732">Signal</keyword>
<accession>A0ABU3T6P3</accession>
<dbReference type="PROSITE" id="PS51257">
    <property type="entry name" value="PROKAR_LIPOPROTEIN"/>
    <property type="match status" value="1"/>
</dbReference>
<name>A0ABU3T6P3_9MICO</name>
<protein>
    <recommendedName>
        <fullName evidence="4">BMP family ABC transporter substrate-binding protein</fullName>
    </recommendedName>
</protein>